<dbReference type="PANTHER" id="PTHR45641">
    <property type="entry name" value="TETRATRICOPEPTIDE REPEAT PROTEIN (AFU_ORTHOLOGUE AFUA_6G03870)"/>
    <property type="match status" value="1"/>
</dbReference>
<evidence type="ECO:0000256" key="1">
    <source>
        <dbReference type="ARBA" id="ARBA00022737"/>
    </source>
</evidence>
<dbReference type="PROSITE" id="PS50005">
    <property type="entry name" value="TPR"/>
    <property type="match status" value="6"/>
</dbReference>
<keyword evidence="2 3" id="KW-0802">TPR repeat</keyword>
<feature type="repeat" description="TPR" evidence="3">
    <location>
        <begin position="153"/>
        <end position="186"/>
    </location>
</feature>
<evidence type="ECO:0000256" key="3">
    <source>
        <dbReference type="PROSITE-ProRule" id="PRU00339"/>
    </source>
</evidence>
<feature type="repeat" description="TPR" evidence="3">
    <location>
        <begin position="240"/>
        <end position="273"/>
    </location>
</feature>
<proteinExistence type="predicted"/>
<dbReference type="OrthoDB" id="5625954at2"/>
<feature type="repeat" description="TPR" evidence="3">
    <location>
        <begin position="69"/>
        <end position="102"/>
    </location>
</feature>
<accession>A0A2N9YC28</accession>
<feature type="repeat" description="TPR" evidence="3">
    <location>
        <begin position="324"/>
        <end position="357"/>
    </location>
</feature>
<dbReference type="SUPFAM" id="SSF48452">
    <property type="entry name" value="TPR-like"/>
    <property type="match status" value="3"/>
</dbReference>
<sequence length="969" mass="109143">MMLKKILPYCFYSLLCVAVSIHATTPREAHQQVYTEGRTAELAGDTETALSRYRQALEMSRQDWAEDSAAILQSMGDVYKSKARFAEAQQAYQESLDIREKRLGAEHGAVAVSLNNLAGVYYELGDYAQAETLYKRALAIDEKDAGANSQKVAIRLNNLAELYRNLGNFTEAEPLLQRALSIDKAVSGAQHPRVAIRLNNLAELYRQKGDYAQAETLLQQALQIDEKAVKAKELDPMNLGIRYNNLGQLYRTIGDYQRAKPLYEKALAIWEKTPGKEHPIVAAGLNNLGWLAYNLKDYVQAEKLLQRSLAITEKVYKADHPDIARNFNNLGLLYATEGDYAKAQLFYAKALIIWEKIYGKDHATVATTLTNQAKANIAQNDFFTAENQLQRALGIALSSEQPLLLWKVLDILSRLYAAQKQYDTAIFIGKQAVNTLQELRVNVAKMDKELQRSFLLDKEDVYRHLAGLLTDQGRLSEAQQVLMMLKEEEYFDFIRRDSGTTDVRTLQANYNTTEQPWITKGTELNRQISSIAEAIRTLRQKIILTPEEQQQLQDLQRESDATFKQLNQYLNDIKQSFAEQEQRRQQAGQSAEASNICTTQSDFPQNQKDLTTLVALQKTLRELSNDAVLIHYLITSDKLRMILTTADQQFCRDTVINATELNDKILSFRNALQDIRRPPLALASALYKILIAPIAEDLQRVGAKTLMLSLDGRLRYIPFAALYDGQHYLAENYAVALLIEVGRDKINIQPHDNWTLAGLGLTKGIRNFNPLPAVRKELETIVKQVGKKEGIIPGIIRLNEAFNAKTLHEVLQQTTYSVLHIASHFVFKTGTDQDSFLLIGDGSELTLAAIRDGYHFDNIDLLTLSACETAVGDFSNGREVEGFAALAQRQGAKSVIATLWPVDDESTGAFMQHLYKTHAEQKGITKGAALQATQQAFINARKAGQTEGYPAYYEHPYYWAPFIMMGNWL</sequence>
<feature type="repeat" description="TPR" evidence="3">
    <location>
        <begin position="195"/>
        <end position="228"/>
    </location>
</feature>
<dbReference type="SMART" id="SM00028">
    <property type="entry name" value="TPR"/>
    <property type="match status" value="10"/>
</dbReference>
<dbReference type="PANTHER" id="PTHR45641:SF19">
    <property type="entry name" value="NEPHROCYSTIN-3"/>
    <property type="match status" value="1"/>
</dbReference>
<dbReference type="InterPro" id="IPR019734">
    <property type="entry name" value="TPR_rpt"/>
</dbReference>
<dbReference type="Gene3D" id="1.25.40.10">
    <property type="entry name" value="Tetratricopeptide repeat domain"/>
    <property type="match status" value="2"/>
</dbReference>
<dbReference type="Pfam" id="PF12770">
    <property type="entry name" value="CHAT"/>
    <property type="match status" value="1"/>
</dbReference>
<dbReference type="Proteomes" id="UP000234271">
    <property type="component" value="Chromosome"/>
</dbReference>
<dbReference type="RefSeq" id="WP_083991388.1">
    <property type="nucleotide sequence ID" value="NZ_CP012373.2"/>
</dbReference>
<evidence type="ECO:0000313" key="7">
    <source>
        <dbReference type="Proteomes" id="UP000234271"/>
    </source>
</evidence>
<organism evidence="6 7">
    <name type="scientific">Beggiatoa leptomitoformis</name>
    <dbReference type="NCBI Taxonomy" id="288004"/>
    <lineage>
        <taxon>Bacteria</taxon>
        <taxon>Pseudomonadati</taxon>
        <taxon>Pseudomonadota</taxon>
        <taxon>Gammaproteobacteria</taxon>
        <taxon>Thiotrichales</taxon>
        <taxon>Thiotrichaceae</taxon>
        <taxon>Beggiatoa</taxon>
    </lineage>
</organism>
<feature type="domain" description="CHAT" evidence="5">
    <location>
        <begin position="681"/>
        <end position="967"/>
    </location>
</feature>
<feature type="chain" id="PRO_5024835325" evidence="4">
    <location>
        <begin position="24"/>
        <end position="969"/>
    </location>
</feature>
<feature type="repeat" description="TPR" evidence="3">
    <location>
        <begin position="111"/>
        <end position="144"/>
    </location>
</feature>
<keyword evidence="1" id="KW-0677">Repeat</keyword>
<dbReference type="PROSITE" id="PS50293">
    <property type="entry name" value="TPR_REGION"/>
    <property type="match status" value="1"/>
</dbReference>
<protein>
    <submittedName>
        <fullName evidence="6">Tetratricopeptide repeat protein</fullName>
    </submittedName>
</protein>
<dbReference type="EMBL" id="CP018889">
    <property type="protein sequence ID" value="AUI68030.2"/>
    <property type="molecule type" value="Genomic_DNA"/>
</dbReference>
<dbReference type="InterPro" id="IPR011990">
    <property type="entry name" value="TPR-like_helical_dom_sf"/>
</dbReference>
<evidence type="ECO:0000259" key="5">
    <source>
        <dbReference type="Pfam" id="PF12770"/>
    </source>
</evidence>
<gene>
    <name evidence="6" type="ORF">BLE401_04485</name>
</gene>
<evidence type="ECO:0000313" key="6">
    <source>
        <dbReference type="EMBL" id="AUI68030.2"/>
    </source>
</evidence>
<name>A0A2N9YC28_9GAMM</name>
<dbReference type="AlphaFoldDB" id="A0A2N9YC28"/>
<dbReference type="InterPro" id="IPR024983">
    <property type="entry name" value="CHAT_dom"/>
</dbReference>
<evidence type="ECO:0000256" key="2">
    <source>
        <dbReference type="ARBA" id="ARBA00022803"/>
    </source>
</evidence>
<dbReference type="Pfam" id="PF13424">
    <property type="entry name" value="TPR_12"/>
    <property type="match status" value="4"/>
</dbReference>
<evidence type="ECO:0000256" key="4">
    <source>
        <dbReference type="SAM" id="SignalP"/>
    </source>
</evidence>
<keyword evidence="4" id="KW-0732">Signal</keyword>
<dbReference type="STRING" id="288004.AL038_01545"/>
<dbReference type="PRINTS" id="PR00381">
    <property type="entry name" value="KINESINLIGHT"/>
</dbReference>
<feature type="signal peptide" evidence="4">
    <location>
        <begin position="1"/>
        <end position="23"/>
    </location>
</feature>
<keyword evidence="7" id="KW-1185">Reference proteome</keyword>
<reference evidence="7" key="1">
    <citation type="submission" date="2016-12" db="EMBL/GenBank/DDBJ databases">
        <title>Complete Genome Sequence of Beggiatoa leptomitiformis D-401.</title>
        <authorList>
            <person name="Fomenkov A."/>
            <person name="Vincze T."/>
            <person name="Grabovich M."/>
            <person name="Anton B.P."/>
            <person name="Dubinina G."/>
            <person name="Orlova M."/>
            <person name="Belousova E."/>
            <person name="Roberts R.J."/>
        </authorList>
    </citation>
    <scope>NUCLEOTIDE SEQUENCE [LARGE SCALE GENOMIC DNA]</scope>
    <source>
        <strain evidence="7">D-401</strain>
    </source>
</reference>